<protein>
    <submittedName>
        <fullName evidence="1">Uncharacterized protein</fullName>
    </submittedName>
</protein>
<accession>A0A2I1HEU6</accession>
<dbReference type="AlphaFoldDB" id="A0A2I1HEU6"/>
<gene>
    <name evidence="1" type="ORF">RhiirA4_478468</name>
</gene>
<dbReference type="VEuPathDB" id="FungiDB:RhiirFUN_024929"/>
<dbReference type="Proteomes" id="UP000234323">
    <property type="component" value="Unassembled WGS sequence"/>
</dbReference>
<dbReference type="EMBL" id="LLXI01002545">
    <property type="protein sequence ID" value="PKY57416.1"/>
    <property type="molecule type" value="Genomic_DNA"/>
</dbReference>
<evidence type="ECO:0000313" key="2">
    <source>
        <dbReference type="Proteomes" id="UP000234323"/>
    </source>
</evidence>
<evidence type="ECO:0000313" key="1">
    <source>
        <dbReference type="EMBL" id="PKY57416.1"/>
    </source>
</evidence>
<organism evidence="1 2">
    <name type="scientific">Rhizophagus irregularis</name>
    <dbReference type="NCBI Taxonomy" id="588596"/>
    <lineage>
        <taxon>Eukaryota</taxon>
        <taxon>Fungi</taxon>
        <taxon>Fungi incertae sedis</taxon>
        <taxon>Mucoromycota</taxon>
        <taxon>Glomeromycotina</taxon>
        <taxon>Glomeromycetes</taxon>
        <taxon>Glomerales</taxon>
        <taxon>Glomeraceae</taxon>
        <taxon>Rhizophagus</taxon>
    </lineage>
</organism>
<comment type="caution">
    <text evidence="1">The sequence shown here is derived from an EMBL/GenBank/DDBJ whole genome shotgun (WGS) entry which is preliminary data.</text>
</comment>
<reference evidence="1 2" key="1">
    <citation type="submission" date="2015-10" db="EMBL/GenBank/DDBJ databases">
        <title>Genome analyses suggest a sexual origin of heterokaryosis in a supposedly ancient asexual fungus.</title>
        <authorList>
            <person name="Ropars J."/>
            <person name="Sedzielewska K."/>
            <person name="Noel J."/>
            <person name="Charron P."/>
            <person name="Farinelli L."/>
            <person name="Marton T."/>
            <person name="Kruger M."/>
            <person name="Pelin A."/>
            <person name="Brachmann A."/>
            <person name="Corradi N."/>
        </authorList>
    </citation>
    <scope>NUCLEOTIDE SEQUENCE [LARGE SCALE GENOMIC DNA]</scope>
    <source>
        <strain evidence="1 2">A4</strain>
    </source>
</reference>
<sequence>MTPQIGNCGIIAICELPNEKHDQTSGIELPDEKHDQTSGLRVLIIKDTTRILKLRVAG</sequence>
<proteinExistence type="predicted"/>
<name>A0A2I1HEU6_9GLOM</name>
<keyword evidence="2" id="KW-1185">Reference proteome</keyword>